<dbReference type="AlphaFoldDB" id="B2A0I2"/>
<evidence type="ECO:0000313" key="3">
    <source>
        <dbReference type="Proteomes" id="UP000001683"/>
    </source>
</evidence>
<dbReference type="Gene3D" id="1.50.10.10">
    <property type="match status" value="1"/>
</dbReference>
<dbReference type="InterPro" id="IPR024705">
    <property type="entry name" value="Ssp411"/>
</dbReference>
<dbReference type="Gene3D" id="1.50.10.20">
    <property type="match status" value="1"/>
</dbReference>
<reference evidence="2 3" key="1">
    <citation type="submission" date="2008-04" db="EMBL/GenBank/DDBJ databases">
        <title>Complete sequence of chromosome of Natranaerobius thermophilus JW/NM-WN-LF.</title>
        <authorList>
            <consortium name="US DOE Joint Genome Institute"/>
            <person name="Copeland A."/>
            <person name="Lucas S."/>
            <person name="Lapidus A."/>
            <person name="Glavina del Rio T."/>
            <person name="Dalin E."/>
            <person name="Tice H."/>
            <person name="Bruce D."/>
            <person name="Goodwin L."/>
            <person name="Pitluck S."/>
            <person name="Chertkov O."/>
            <person name="Brettin T."/>
            <person name="Detter J.C."/>
            <person name="Han C."/>
            <person name="Kuske C.R."/>
            <person name="Schmutz J."/>
            <person name="Larimer F."/>
            <person name="Land M."/>
            <person name="Hauser L."/>
            <person name="Kyrpides N."/>
            <person name="Lykidis A."/>
            <person name="Mesbah N.M."/>
            <person name="Wiegel J."/>
        </authorList>
    </citation>
    <scope>NUCLEOTIDE SEQUENCE [LARGE SCALE GENOMIC DNA]</scope>
    <source>
        <strain evidence="3">ATCC BAA-1301 / DSM 18059 / JW/NM-WN-LF</strain>
    </source>
</reference>
<dbReference type="KEGG" id="nth:Nther_0959"/>
<dbReference type="CDD" id="cd02955">
    <property type="entry name" value="SSP411"/>
    <property type="match status" value="1"/>
</dbReference>
<dbReference type="RefSeq" id="WP_012447421.1">
    <property type="nucleotide sequence ID" value="NC_010718.1"/>
</dbReference>
<name>B2A0I2_NATTJ</name>
<protein>
    <recommendedName>
        <fullName evidence="1">Spermatogenesis-associated protein 20-like TRX domain-containing protein</fullName>
    </recommendedName>
</protein>
<keyword evidence="3" id="KW-1185">Reference proteome</keyword>
<dbReference type="eggNOG" id="COG1331">
    <property type="taxonomic scope" value="Bacteria"/>
</dbReference>
<dbReference type="InterPro" id="IPR004879">
    <property type="entry name" value="Ssp411-like_TRX"/>
</dbReference>
<dbReference type="EMBL" id="CP001034">
    <property type="protein sequence ID" value="ACB84543.1"/>
    <property type="molecule type" value="Genomic_DNA"/>
</dbReference>
<dbReference type="SUPFAM" id="SSF52833">
    <property type="entry name" value="Thioredoxin-like"/>
    <property type="match status" value="1"/>
</dbReference>
<accession>B2A0I2</accession>
<feature type="domain" description="Spermatogenesis-associated protein 20-like TRX" evidence="1">
    <location>
        <begin position="11"/>
        <end position="171"/>
    </location>
</feature>
<dbReference type="SUPFAM" id="SSF48208">
    <property type="entry name" value="Six-hairpin glycosidases"/>
    <property type="match status" value="1"/>
</dbReference>
<dbReference type="PIRSF" id="PIRSF006402">
    <property type="entry name" value="UCP006402_thioredoxin"/>
    <property type="match status" value="1"/>
</dbReference>
<evidence type="ECO:0000259" key="1">
    <source>
        <dbReference type="Pfam" id="PF03190"/>
    </source>
</evidence>
<dbReference type="Proteomes" id="UP000001683">
    <property type="component" value="Chromosome"/>
</dbReference>
<gene>
    <name evidence="2" type="ordered locus">Nther_0959</name>
</gene>
<dbReference type="GO" id="GO:0005975">
    <property type="term" value="P:carbohydrate metabolic process"/>
    <property type="evidence" value="ECO:0007669"/>
    <property type="project" value="InterPro"/>
</dbReference>
<proteinExistence type="predicted"/>
<dbReference type="FunCoup" id="B2A0I2">
    <property type="interactions" value="260"/>
</dbReference>
<dbReference type="InterPro" id="IPR008928">
    <property type="entry name" value="6-hairpin_glycosidase_sf"/>
</dbReference>
<dbReference type="InterPro" id="IPR036249">
    <property type="entry name" value="Thioredoxin-like_sf"/>
</dbReference>
<reference evidence="2 3" key="2">
    <citation type="journal article" date="2011" name="J. Bacteriol.">
        <title>Complete genome sequence of the anaerobic, halophilic alkalithermophile Natranaerobius thermophilus JW/NM-WN-LF.</title>
        <authorList>
            <person name="Zhao B."/>
            <person name="Mesbah N.M."/>
            <person name="Dalin E."/>
            <person name="Goodwin L."/>
            <person name="Nolan M."/>
            <person name="Pitluck S."/>
            <person name="Chertkov O."/>
            <person name="Brettin T.S."/>
            <person name="Han J."/>
            <person name="Larimer F.W."/>
            <person name="Land M.L."/>
            <person name="Hauser L."/>
            <person name="Kyrpides N."/>
            <person name="Wiegel J."/>
        </authorList>
    </citation>
    <scope>NUCLEOTIDE SEQUENCE [LARGE SCALE GENOMIC DNA]</scope>
    <source>
        <strain evidence="3">ATCC BAA-1301 / DSM 18059 / JW/NM-WN-LF</strain>
    </source>
</reference>
<dbReference type="PANTHER" id="PTHR42899">
    <property type="entry name" value="SPERMATOGENESIS-ASSOCIATED PROTEIN 20"/>
    <property type="match status" value="1"/>
</dbReference>
<evidence type="ECO:0000313" key="2">
    <source>
        <dbReference type="EMBL" id="ACB84543.1"/>
    </source>
</evidence>
<dbReference type="Pfam" id="PF03190">
    <property type="entry name" value="Thioredox_DsbH"/>
    <property type="match status" value="1"/>
</dbReference>
<dbReference type="HOGENOM" id="CLU_014051_4_1_9"/>
<dbReference type="STRING" id="457570.Nther_0959"/>
<dbReference type="InterPro" id="IPR012341">
    <property type="entry name" value="6hp_glycosidase-like_sf"/>
</dbReference>
<dbReference type="InParanoid" id="B2A0I2"/>
<dbReference type="Gene3D" id="3.40.30.10">
    <property type="entry name" value="Glutaredoxin"/>
    <property type="match status" value="1"/>
</dbReference>
<organism evidence="2 3">
    <name type="scientific">Natranaerobius thermophilus (strain ATCC BAA-1301 / DSM 18059 / JW/NM-WN-LF)</name>
    <dbReference type="NCBI Taxonomy" id="457570"/>
    <lineage>
        <taxon>Bacteria</taxon>
        <taxon>Bacillati</taxon>
        <taxon>Bacillota</taxon>
        <taxon>Clostridia</taxon>
        <taxon>Natranaerobiales</taxon>
        <taxon>Natranaerobiaceae</taxon>
        <taxon>Natranaerobius</taxon>
    </lineage>
</organism>
<dbReference type="PANTHER" id="PTHR42899:SF1">
    <property type="entry name" value="SPERMATOGENESIS-ASSOCIATED PROTEIN 20"/>
    <property type="match status" value="1"/>
</dbReference>
<sequence length="686" mass="79192">MPKENMHGTVNRLANEKSPYLLQHAHNPVDWFPWSEEAFEKAKKEDKPIFLSIGYSTCHWCHVMEQESFEDHEIAGILNKNFISIKVDREERPDIDAIYMSACQALTGRGGWPLTVFLNHDKNPFYAGTYFPKENRLGMPGLKDILEKVSSKWQNDRYELINIGNEITQAVEHHFFTHAPGNVTEESLHIAFSQLEENFDEEYGGFGSAPKFPSPHNLYFLLRYYHLTGNESALHMVKKTLTSMYRGGIYDHIGYGFCRYSTDKKWLVPHFEKMLYDNALLAIAYLEVYEITRNNFFKEIAQEIFTYVSRELTSPEGGFYSAEDADSEGEEGKFYVFTPQEVIEVLGEVRGQEFCKQYNITANGNFEHGNSIPNLIGKNPEKDEFQKDLKKLFEYREQREHPFKDDKILTSWNGLMIAALAKGSRVLNDERYLNMAQSSYRFIEKNLITNNQRLLTRYRDGEASIPGFLDDYAYLVWGLIELYNASFEPYYLEKALIFNDEMIKLFWDQDQGGLYLYGHDSETLVSRPKEIDDSALPSGNSVATRNLLELFHLTGKTSLEELAERQINSFGGSVNKSPIYYTHFLTAVYLVLTTTEEITVVSDPEPDEATSVLVEALIKGFHPNRFLLVKTEDRKGRQLEELAPIVNNRNQKDNKPTIYVCKDFTCLTPVHSLEEISQQLKIESKF</sequence>